<evidence type="ECO:0000256" key="3">
    <source>
        <dbReference type="ARBA" id="ARBA00022679"/>
    </source>
</evidence>
<evidence type="ECO:0000256" key="12">
    <source>
        <dbReference type="ARBA" id="ARBA00041185"/>
    </source>
</evidence>
<organism evidence="18 19">
    <name type="scientific">Fundicoccus ignavus</name>
    <dbReference type="NCBI Taxonomy" id="2664442"/>
    <lineage>
        <taxon>Bacteria</taxon>
        <taxon>Bacillati</taxon>
        <taxon>Bacillota</taxon>
        <taxon>Bacilli</taxon>
        <taxon>Lactobacillales</taxon>
        <taxon>Aerococcaceae</taxon>
        <taxon>Fundicoccus</taxon>
    </lineage>
</organism>
<comment type="similarity">
    <text evidence="11">Belongs to the SEDS family. FtsW subfamily.</text>
</comment>
<keyword evidence="7 17" id="KW-1133">Transmembrane helix</keyword>
<dbReference type="Pfam" id="PF01098">
    <property type="entry name" value="FTSW_RODA_SPOVE"/>
    <property type="match status" value="1"/>
</dbReference>
<keyword evidence="2" id="KW-0328">Glycosyltransferase</keyword>
<keyword evidence="8 17" id="KW-0472">Membrane</keyword>
<feature type="transmembrane region" description="Helical" evidence="17">
    <location>
        <begin position="226"/>
        <end position="246"/>
    </location>
</feature>
<evidence type="ECO:0000313" key="19">
    <source>
        <dbReference type="Proteomes" id="UP000430975"/>
    </source>
</evidence>
<feature type="transmembrane region" description="Helical" evidence="17">
    <location>
        <begin position="75"/>
        <end position="100"/>
    </location>
</feature>
<dbReference type="GO" id="GO:0032153">
    <property type="term" value="C:cell division site"/>
    <property type="evidence" value="ECO:0007669"/>
    <property type="project" value="TreeGrafter"/>
</dbReference>
<dbReference type="GO" id="GO:0008360">
    <property type="term" value="P:regulation of cell shape"/>
    <property type="evidence" value="ECO:0007669"/>
    <property type="project" value="UniProtKB-KW"/>
</dbReference>
<dbReference type="EMBL" id="WJQS01000003">
    <property type="protein sequence ID" value="MRI85240.1"/>
    <property type="molecule type" value="Genomic_DNA"/>
</dbReference>
<dbReference type="InterPro" id="IPR018365">
    <property type="entry name" value="Cell_cycle_FtsW-rel_CS"/>
</dbReference>
<dbReference type="GO" id="GO:0008955">
    <property type="term" value="F:peptidoglycan glycosyltransferase activity"/>
    <property type="evidence" value="ECO:0007669"/>
    <property type="project" value="UniProtKB-EC"/>
</dbReference>
<dbReference type="RefSeq" id="WP_153863368.1">
    <property type="nucleotide sequence ID" value="NZ_WJQS01000003.1"/>
</dbReference>
<evidence type="ECO:0000256" key="14">
    <source>
        <dbReference type="ARBA" id="ARBA00044770"/>
    </source>
</evidence>
<comment type="caution">
    <text evidence="18">The sequence shown here is derived from an EMBL/GenBank/DDBJ whole genome shotgun (WGS) entry which is preliminary data.</text>
</comment>
<evidence type="ECO:0000256" key="16">
    <source>
        <dbReference type="ARBA" id="ARBA00049966"/>
    </source>
</evidence>
<dbReference type="PROSITE" id="PS00428">
    <property type="entry name" value="FTSW_RODA_SPOVE"/>
    <property type="match status" value="1"/>
</dbReference>
<evidence type="ECO:0000256" key="8">
    <source>
        <dbReference type="ARBA" id="ARBA00023136"/>
    </source>
</evidence>
<evidence type="ECO:0000256" key="10">
    <source>
        <dbReference type="ARBA" id="ARBA00033270"/>
    </source>
</evidence>
<evidence type="ECO:0000256" key="11">
    <source>
        <dbReference type="ARBA" id="ARBA00038053"/>
    </source>
</evidence>
<evidence type="ECO:0000256" key="15">
    <source>
        <dbReference type="ARBA" id="ARBA00049902"/>
    </source>
</evidence>
<feature type="transmembrane region" description="Helical" evidence="17">
    <location>
        <begin position="322"/>
        <end position="343"/>
    </location>
</feature>
<dbReference type="AlphaFoldDB" id="A0A6I2GBW3"/>
<dbReference type="GO" id="GO:0015648">
    <property type="term" value="F:lipid-linked peptidoglycan transporter activity"/>
    <property type="evidence" value="ECO:0007669"/>
    <property type="project" value="TreeGrafter"/>
</dbReference>
<dbReference type="GO" id="GO:0051301">
    <property type="term" value="P:cell division"/>
    <property type="evidence" value="ECO:0007669"/>
    <property type="project" value="InterPro"/>
</dbReference>
<dbReference type="GO" id="GO:0005886">
    <property type="term" value="C:plasma membrane"/>
    <property type="evidence" value="ECO:0007669"/>
    <property type="project" value="TreeGrafter"/>
</dbReference>
<feature type="transmembrane region" description="Helical" evidence="17">
    <location>
        <begin position="387"/>
        <end position="410"/>
    </location>
</feature>
<evidence type="ECO:0000256" key="5">
    <source>
        <dbReference type="ARBA" id="ARBA00022960"/>
    </source>
</evidence>
<evidence type="ECO:0000256" key="9">
    <source>
        <dbReference type="ARBA" id="ARBA00032370"/>
    </source>
</evidence>
<accession>A0A6I2GBW3</accession>
<evidence type="ECO:0000256" key="17">
    <source>
        <dbReference type="SAM" id="Phobius"/>
    </source>
</evidence>
<feature type="transmembrane region" description="Helical" evidence="17">
    <location>
        <begin position="40"/>
        <end position="63"/>
    </location>
</feature>
<feature type="transmembrane region" description="Helical" evidence="17">
    <location>
        <begin position="107"/>
        <end position="129"/>
    </location>
</feature>
<evidence type="ECO:0000313" key="18">
    <source>
        <dbReference type="EMBL" id="MRI85240.1"/>
    </source>
</evidence>
<comment type="catalytic activity">
    <reaction evidence="15">
        <text>[GlcNAc-(1-&gt;4)-Mur2Ac(oyl-L-Ala-gamma-D-Glu-L-Lys-D-Ala-D-Ala)](n)-di-trans,octa-cis-undecaprenyl diphosphate + beta-D-GlcNAc-(1-&gt;4)-Mur2Ac(oyl-L-Ala-gamma-D-Glu-L-Lys-D-Ala-D-Ala)-di-trans,octa-cis-undecaprenyl diphosphate = [GlcNAc-(1-&gt;4)-Mur2Ac(oyl-L-Ala-gamma-D-Glu-L-Lys-D-Ala-D-Ala)](n+1)-di-trans,octa-cis-undecaprenyl diphosphate + di-trans,octa-cis-undecaprenyl diphosphate + H(+)</text>
        <dbReference type="Rhea" id="RHEA:23708"/>
        <dbReference type="Rhea" id="RHEA-COMP:9602"/>
        <dbReference type="Rhea" id="RHEA-COMP:9603"/>
        <dbReference type="ChEBI" id="CHEBI:15378"/>
        <dbReference type="ChEBI" id="CHEBI:58405"/>
        <dbReference type="ChEBI" id="CHEBI:60033"/>
        <dbReference type="ChEBI" id="CHEBI:78435"/>
        <dbReference type="EC" id="2.4.99.28"/>
    </reaction>
</comment>
<comment type="subcellular location">
    <subcellularLocation>
        <location evidence="1">Membrane</location>
        <topology evidence="1">Multi-pass membrane protein</topology>
    </subcellularLocation>
</comment>
<dbReference type="PRINTS" id="PR00173">
    <property type="entry name" value="EDTRNSPORT"/>
</dbReference>
<name>A0A6I2GBW3_9LACT</name>
<keyword evidence="4 17" id="KW-0812">Transmembrane</keyword>
<feature type="transmembrane region" description="Helical" evidence="17">
    <location>
        <begin position="355"/>
        <end position="381"/>
    </location>
</feature>
<evidence type="ECO:0000256" key="2">
    <source>
        <dbReference type="ARBA" id="ARBA00022676"/>
    </source>
</evidence>
<feature type="transmembrane region" description="Helical" evidence="17">
    <location>
        <begin position="185"/>
        <end position="214"/>
    </location>
</feature>
<evidence type="ECO:0000256" key="6">
    <source>
        <dbReference type="ARBA" id="ARBA00022984"/>
    </source>
</evidence>
<reference evidence="18 19" key="1">
    <citation type="submission" date="2019-11" db="EMBL/GenBank/DDBJ databases">
        <title>Characterisation of Fundicoccus ignavus gen. nov. sp. nov., a novel genus of the family Aerococcaceae isolated from bulk tank milk.</title>
        <authorList>
            <person name="Siebert A."/>
            <person name="Huptas C."/>
            <person name="Wenning M."/>
            <person name="Scherer S."/>
            <person name="Doll E.V."/>
        </authorList>
    </citation>
    <scope>NUCLEOTIDE SEQUENCE [LARGE SCALE GENOMIC DNA]</scope>
    <source>
        <strain evidence="18 19">WS4759</strain>
    </source>
</reference>
<sequence length="454" mass="51029">MDNYRREMNSTKNFDNNEEKSHEKLPFIERLKRKLQLLDYPILIIMTILIIISLIMVFSSTMYLSEDGISAPDPFAYMMTQFFAVIVGFVGIIVMISINYKMYRNIIFLNSVMTVLTGFLFLLSFRGVIGGGAQSWFSLGFASFQPSELVKLLSVLVLARLLENQQREVILAYEEFSDKTSKYSILLLSASIILILLQPDLGMVFLIVGTLFIMMVQQNLSFKINLAMYSGAFIAVIGVNIFSRLASDWLISVDSYQINRLGSFSNPFKYPQHDGYQLISGYLAFSRGGWLGLGIGQGETKRYSLPAGHTDFILANIGEETGLIGIALILGLLFSLIFMIYRWAVMSKSHFRRNVLFGMATMLLIQSFINIGGVAGIIPLTGVTLPFISYGGSSMLISIMAIAVVQVMIIEEKKQVIIIQAETEKNLNDAMLNEDGFYKRDHGLKLVHSRKQEK</sequence>
<keyword evidence="19" id="KW-1185">Reference proteome</keyword>
<dbReference type="InterPro" id="IPR001182">
    <property type="entry name" value="FtsW/RodA"/>
</dbReference>
<dbReference type="GO" id="GO:0009252">
    <property type="term" value="P:peptidoglycan biosynthetic process"/>
    <property type="evidence" value="ECO:0007669"/>
    <property type="project" value="UniProtKB-KW"/>
</dbReference>
<evidence type="ECO:0000256" key="1">
    <source>
        <dbReference type="ARBA" id="ARBA00004141"/>
    </source>
</evidence>
<evidence type="ECO:0000256" key="4">
    <source>
        <dbReference type="ARBA" id="ARBA00022692"/>
    </source>
</evidence>
<evidence type="ECO:0000256" key="7">
    <source>
        <dbReference type="ARBA" id="ARBA00022989"/>
    </source>
</evidence>
<gene>
    <name evidence="18" type="ORF">GIY09_05035</name>
</gene>
<comment type="function">
    <text evidence="16">Peptidoglycan polymerase that is essential for cell division.</text>
</comment>
<evidence type="ECO:0000256" key="13">
    <source>
        <dbReference type="ARBA" id="ARBA00041418"/>
    </source>
</evidence>
<dbReference type="PANTHER" id="PTHR30474">
    <property type="entry name" value="CELL CYCLE PROTEIN"/>
    <property type="match status" value="1"/>
</dbReference>
<protein>
    <recommendedName>
        <fullName evidence="12">Probable peptidoglycan glycosyltransferase FtsW</fullName>
        <ecNumber evidence="14">2.4.99.28</ecNumber>
    </recommendedName>
    <alternativeName>
        <fullName evidence="13">Cell division protein FtsW</fullName>
    </alternativeName>
    <alternativeName>
        <fullName evidence="10">Cell wall polymerase</fullName>
    </alternativeName>
    <alternativeName>
        <fullName evidence="9">Peptidoglycan polymerase</fullName>
    </alternativeName>
</protein>
<dbReference type="PANTHER" id="PTHR30474:SF2">
    <property type="entry name" value="PEPTIDOGLYCAN GLYCOSYLTRANSFERASE FTSW-RELATED"/>
    <property type="match status" value="1"/>
</dbReference>
<dbReference type="Proteomes" id="UP000430975">
    <property type="component" value="Unassembled WGS sequence"/>
</dbReference>
<keyword evidence="3" id="KW-0808">Transferase</keyword>
<dbReference type="EC" id="2.4.99.28" evidence="14"/>
<proteinExistence type="inferred from homology"/>
<keyword evidence="5" id="KW-0133">Cell shape</keyword>
<keyword evidence="6" id="KW-0573">Peptidoglycan synthesis</keyword>